<keyword evidence="2" id="KW-1185">Reference proteome</keyword>
<evidence type="ECO:0000313" key="2">
    <source>
        <dbReference type="Proteomes" id="UP000321523"/>
    </source>
</evidence>
<dbReference type="EMBL" id="BJYZ01000100">
    <property type="protein sequence ID" value="GEO43552.1"/>
    <property type="molecule type" value="Genomic_DNA"/>
</dbReference>
<sequence length="193" mass="21834">MHAYKSAQQILDEYEEASPEHAEKYIDIFLRKSQEDPDDMTSDFEALVAICDAELLDEDQDPNRDVMVPLGIIQKFGHGLSAYLDDMYRDAVPGSPPCHPSLEQRLGLRSSTPGERSHFSKKKTVDRNMKIALEVAQMIGPKPQRGDVEEAIKTVKEKRVTSKATVVKAWSDYGDFVLKKAVEHRIWDRSGSQ</sequence>
<name>A0A512E4C7_9PROT</name>
<gene>
    <name evidence="1" type="ORF">SAE02_77000</name>
</gene>
<proteinExistence type="predicted"/>
<dbReference type="Proteomes" id="UP000321523">
    <property type="component" value="Unassembled WGS sequence"/>
</dbReference>
<accession>A0A512E4C7</accession>
<dbReference type="AlphaFoldDB" id="A0A512E4C7"/>
<comment type="caution">
    <text evidence="1">The sequence shown here is derived from an EMBL/GenBank/DDBJ whole genome shotgun (WGS) entry which is preliminary data.</text>
</comment>
<organism evidence="1 2">
    <name type="scientific">Skermanella aerolata</name>
    <dbReference type="NCBI Taxonomy" id="393310"/>
    <lineage>
        <taxon>Bacteria</taxon>
        <taxon>Pseudomonadati</taxon>
        <taxon>Pseudomonadota</taxon>
        <taxon>Alphaproteobacteria</taxon>
        <taxon>Rhodospirillales</taxon>
        <taxon>Azospirillaceae</taxon>
        <taxon>Skermanella</taxon>
    </lineage>
</organism>
<evidence type="ECO:0000313" key="1">
    <source>
        <dbReference type="EMBL" id="GEO43552.1"/>
    </source>
</evidence>
<reference evidence="1 2" key="1">
    <citation type="submission" date="2019-07" db="EMBL/GenBank/DDBJ databases">
        <title>Whole genome shotgun sequence of Skermanella aerolata NBRC 106429.</title>
        <authorList>
            <person name="Hosoyama A."/>
            <person name="Uohara A."/>
            <person name="Ohji S."/>
            <person name="Ichikawa N."/>
        </authorList>
    </citation>
    <scope>NUCLEOTIDE SEQUENCE [LARGE SCALE GENOMIC DNA]</scope>
    <source>
        <strain evidence="1 2">NBRC 106429</strain>
    </source>
</reference>
<protein>
    <submittedName>
        <fullName evidence="1">Uncharacterized protein</fullName>
    </submittedName>
</protein>